<evidence type="ECO:0000313" key="4">
    <source>
        <dbReference type="EMBL" id="QIM67297.1"/>
    </source>
</evidence>
<dbReference type="RefSeq" id="WP_165889448.1">
    <property type="nucleotide sequence ID" value="NZ_CP015030.1"/>
</dbReference>
<dbReference type="HAMAP" id="MF_01150">
    <property type="entry name" value="TorD"/>
    <property type="match status" value="1"/>
</dbReference>
<gene>
    <name evidence="3" type="primary">torD</name>
    <name evidence="4" type="ORF">A4G16_07905</name>
</gene>
<keyword evidence="2 3" id="KW-0143">Chaperone</keyword>
<dbReference type="GO" id="GO:0006457">
    <property type="term" value="P:protein folding"/>
    <property type="evidence" value="ECO:0007669"/>
    <property type="project" value="UniProtKB-UniRule"/>
</dbReference>
<dbReference type="InterPro" id="IPR050289">
    <property type="entry name" value="TorD/DmsD_chaperones"/>
</dbReference>
<accession>A0A6G8JJH0</accession>
<keyword evidence="1 3" id="KW-0963">Cytoplasm</keyword>
<dbReference type="InterPro" id="IPR036386">
    <property type="entry name" value="HscB_C_sf"/>
</dbReference>
<proteinExistence type="inferred from homology"/>
<dbReference type="NCBIfam" id="NF003442">
    <property type="entry name" value="PRK04976.1"/>
    <property type="match status" value="1"/>
</dbReference>
<evidence type="ECO:0000256" key="1">
    <source>
        <dbReference type="ARBA" id="ARBA00022490"/>
    </source>
</evidence>
<evidence type="ECO:0000313" key="5">
    <source>
        <dbReference type="Proteomes" id="UP000501366"/>
    </source>
</evidence>
<dbReference type="PANTHER" id="PTHR34227:SF11">
    <property type="entry name" value="CHAPERONE PROTEIN TORD"/>
    <property type="match status" value="1"/>
</dbReference>
<dbReference type="EMBL" id="CP015030">
    <property type="protein sequence ID" value="QIM67297.1"/>
    <property type="molecule type" value="Genomic_DNA"/>
</dbReference>
<evidence type="ECO:0000256" key="3">
    <source>
        <dbReference type="HAMAP-Rule" id="MF_01150"/>
    </source>
</evidence>
<dbReference type="InterPro" id="IPR023069">
    <property type="entry name" value="Chaperone_TorD"/>
</dbReference>
<dbReference type="GO" id="GO:0005737">
    <property type="term" value="C:cytoplasm"/>
    <property type="evidence" value="ECO:0007669"/>
    <property type="project" value="UniProtKB-SubCell"/>
</dbReference>
<dbReference type="SUPFAM" id="SSF89155">
    <property type="entry name" value="TorD-like"/>
    <property type="match status" value="1"/>
</dbReference>
<dbReference type="Gene3D" id="1.20.120.1820">
    <property type="match status" value="1"/>
</dbReference>
<sequence length="203" mass="23451">MAPEWLSREERQFTYRWFNAMLARELSDEQLNALQADQFGDFFAFLTELGLNEDVARFQAELTACGQLEFPRLELAADFAQLFLLDGKQSAIPYASAYLGESALTAHLAEMDRLLAHFSLQINRETKEPSDHIGVYLNLLDKLLEKSSDEEVQRFLQTQLPWLPLWVAKAQQVSTKTTFYQSLLQLLEKFVAYDLEREIATKF</sequence>
<reference evidence="4 5" key="1">
    <citation type="submission" date="2016-03" db="EMBL/GenBank/DDBJ databases">
        <authorList>
            <person name="Bojesen A.M."/>
            <person name="Planet P."/>
            <person name="Hansen M.J."/>
        </authorList>
    </citation>
    <scope>NUCLEOTIDE SEQUENCE [LARGE SCALE GENOMIC DNA]</scope>
    <source>
        <strain evidence="4 5">B 234/94</strain>
    </source>
</reference>
<comment type="subcellular location">
    <subcellularLocation>
        <location evidence="3">Cytoplasm</location>
    </subcellularLocation>
</comment>
<comment type="function">
    <text evidence="3">Involved in the biogenesis of TorA. Acts on TorA before the insertion of the molybdenum cofactor and, as a result, probably favors a conformation of the apoenzyme that is competent for acquiring the cofactor.</text>
</comment>
<organism evidence="4 5">
    <name type="scientific">Mannheimia granulomatis</name>
    <dbReference type="NCBI Taxonomy" id="85402"/>
    <lineage>
        <taxon>Bacteria</taxon>
        <taxon>Pseudomonadati</taxon>
        <taxon>Pseudomonadota</taxon>
        <taxon>Gammaproteobacteria</taxon>
        <taxon>Pasteurellales</taxon>
        <taxon>Pasteurellaceae</taxon>
        <taxon>Mannheimia</taxon>
    </lineage>
</organism>
<evidence type="ECO:0000256" key="2">
    <source>
        <dbReference type="ARBA" id="ARBA00023186"/>
    </source>
</evidence>
<dbReference type="GO" id="GO:0051259">
    <property type="term" value="P:protein complex oligomerization"/>
    <property type="evidence" value="ECO:0007669"/>
    <property type="project" value="InterPro"/>
</dbReference>
<dbReference type="AlphaFoldDB" id="A0A6G8JJH0"/>
<dbReference type="PANTHER" id="PTHR34227">
    <property type="entry name" value="CHAPERONE PROTEIN YCDY"/>
    <property type="match status" value="1"/>
</dbReference>
<protein>
    <recommendedName>
        <fullName evidence="3">Chaperone protein TorD</fullName>
    </recommendedName>
</protein>
<dbReference type="Proteomes" id="UP000501366">
    <property type="component" value="Chromosome"/>
</dbReference>
<dbReference type="Gene3D" id="1.20.1280.20">
    <property type="entry name" value="HscB, C-terminal domain"/>
    <property type="match status" value="1"/>
</dbReference>
<dbReference type="Pfam" id="PF02613">
    <property type="entry name" value="Nitrate_red_del"/>
    <property type="match status" value="1"/>
</dbReference>
<dbReference type="InterPro" id="IPR020945">
    <property type="entry name" value="DMSO/NO3_reduct_chaperone"/>
</dbReference>
<dbReference type="KEGG" id="mgra:A4G16_07905"/>
<dbReference type="InterPro" id="IPR036411">
    <property type="entry name" value="TorD-like_sf"/>
</dbReference>
<name>A0A6G8JJH0_9PAST</name>
<comment type="similarity">
    <text evidence="3">Belongs to the TorD/DmsD family. TorD subfamily.</text>
</comment>